<accession>A0A9Q1BZV2</accession>
<dbReference type="PROSITE" id="PS50825">
    <property type="entry name" value="HYR"/>
    <property type="match status" value="1"/>
</dbReference>
<keyword evidence="1" id="KW-0677">Repeat</keyword>
<dbReference type="InterPro" id="IPR003410">
    <property type="entry name" value="HYR_dom"/>
</dbReference>
<dbReference type="Proteomes" id="UP001152320">
    <property type="component" value="Chromosome 9"/>
</dbReference>
<evidence type="ECO:0000259" key="3">
    <source>
        <dbReference type="PROSITE" id="PS50825"/>
    </source>
</evidence>
<evidence type="ECO:0000256" key="2">
    <source>
        <dbReference type="SAM" id="SignalP"/>
    </source>
</evidence>
<comment type="caution">
    <text evidence="4">The sequence shown here is derived from an EMBL/GenBank/DDBJ whole genome shotgun (WGS) entry which is preliminary data.</text>
</comment>
<feature type="domain" description="HYR" evidence="3">
    <location>
        <begin position="21"/>
        <end position="107"/>
    </location>
</feature>
<organism evidence="4 5">
    <name type="scientific">Holothuria leucospilota</name>
    <name type="common">Black long sea cucumber</name>
    <name type="synonym">Mertensiothuria leucospilota</name>
    <dbReference type="NCBI Taxonomy" id="206669"/>
    <lineage>
        <taxon>Eukaryota</taxon>
        <taxon>Metazoa</taxon>
        <taxon>Echinodermata</taxon>
        <taxon>Eleutherozoa</taxon>
        <taxon>Echinozoa</taxon>
        <taxon>Holothuroidea</taxon>
        <taxon>Aspidochirotacea</taxon>
        <taxon>Aspidochirotida</taxon>
        <taxon>Holothuriidae</taxon>
        <taxon>Holothuria</taxon>
    </lineage>
</organism>
<dbReference type="AlphaFoldDB" id="A0A9Q1BZV2"/>
<feature type="signal peptide" evidence="2">
    <location>
        <begin position="1"/>
        <end position="21"/>
    </location>
</feature>
<sequence>MMKSVQVLLLVLVLFAAFVYTAVNIPPVVTCPPPVSVETLAIIDGNFVSWDDPVCIDANQPGTNLDLTCEPASGTFFQGLGRTVVTCTCRDNQEATDTCTITITVIGGGGV</sequence>
<protein>
    <recommendedName>
        <fullName evidence="3">HYR domain-containing protein</fullName>
    </recommendedName>
</protein>
<dbReference type="Pfam" id="PF02494">
    <property type="entry name" value="HYR"/>
    <property type="match status" value="1"/>
</dbReference>
<evidence type="ECO:0000313" key="5">
    <source>
        <dbReference type="Proteomes" id="UP001152320"/>
    </source>
</evidence>
<evidence type="ECO:0000313" key="4">
    <source>
        <dbReference type="EMBL" id="KAJ8035584.1"/>
    </source>
</evidence>
<name>A0A9Q1BZV2_HOLLE</name>
<keyword evidence="5" id="KW-1185">Reference proteome</keyword>
<dbReference type="EMBL" id="JAIZAY010000009">
    <property type="protein sequence ID" value="KAJ8035584.1"/>
    <property type="molecule type" value="Genomic_DNA"/>
</dbReference>
<proteinExistence type="predicted"/>
<reference evidence="4" key="1">
    <citation type="submission" date="2021-10" db="EMBL/GenBank/DDBJ databases">
        <title>Tropical sea cucumber genome reveals ecological adaptation and Cuvierian tubules defense mechanism.</title>
        <authorList>
            <person name="Chen T."/>
        </authorList>
    </citation>
    <scope>NUCLEOTIDE SEQUENCE</scope>
    <source>
        <strain evidence="4">Nanhai2018</strain>
        <tissue evidence="4">Muscle</tissue>
    </source>
</reference>
<feature type="chain" id="PRO_5040352676" description="HYR domain-containing protein" evidence="2">
    <location>
        <begin position="22"/>
        <end position="111"/>
    </location>
</feature>
<keyword evidence="2" id="KW-0732">Signal</keyword>
<gene>
    <name evidence="4" type="ORF">HOLleu_19310</name>
</gene>
<evidence type="ECO:0000256" key="1">
    <source>
        <dbReference type="ARBA" id="ARBA00022737"/>
    </source>
</evidence>